<comment type="caution">
    <text evidence="4">The sequence shown here is derived from an EMBL/GenBank/DDBJ whole genome shotgun (WGS) entry which is preliminary data.</text>
</comment>
<accession>A0A4R7ZLT7</accession>
<feature type="domain" description="HTH tetR-type" evidence="3">
    <location>
        <begin position="17"/>
        <end position="77"/>
    </location>
</feature>
<dbReference type="SUPFAM" id="SSF48498">
    <property type="entry name" value="Tetracyclin repressor-like, C-terminal domain"/>
    <property type="match status" value="1"/>
</dbReference>
<dbReference type="PROSITE" id="PS50977">
    <property type="entry name" value="HTH_TETR_2"/>
    <property type="match status" value="1"/>
</dbReference>
<keyword evidence="5" id="KW-1185">Reference proteome</keyword>
<organism evidence="4 5">
    <name type="scientific">Kribbella kalugense</name>
    <dbReference type="NCBI Taxonomy" id="2512221"/>
    <lineage>
        <taxon>Bacteria</taxon>
        <taxon>Bacillati</taxon>
        <taxon>Actinomycetota</taxon>
        <taxon>Actinomycetes</taxon>
        <taxon>Propionibacteriales</taxon>
        <taxon>Kribbellaceae</taxon>
        <taxon>Kribbella</taxon>
    </lineage>
</organism>
<dbReference type="Gene3D" id="1.10.10.60">
    <property type="entry name" value="Homeodomain-like"/>
    <property type="match status" value="1"/>
</dbReference>
<evidence type="ECO:0000259" key="3">
    <source>
        <dbReference type="PROSITE" id="PS50977"/>
    </source>
</evidence>
<dbReference type="PROSITE" id="PS01081">
    <property type="entry name" value="HTH_TETR_1"/>
    <property type="match status" value="1"/>
</dbReference>
<dbReference type="RefSeq" id="WP_134120637.1">
    <property type="nucleotide sequence ID" value="NZ_SODF01000002.1"/>
</dbReference>
<dbReference type="Proteomes" id="UP000295447">
    <property type="component" value="Unassembled WGS sequence"/>
</dbReference>
<protein>
    <submittedName>
        <fullName evidence="4">TetR family transcriptional regulator</fullName>
    </submittedName>
</protein>
<dbReference type="InterPro" id="IPR036271">
    <property type="entry name" value="Tet_transcr_reg_TetR-rel_C_sf"/>
</dbReference>
<dbReference type="GO" id="GO:0000976">
    <property type="term" value="F:transcription cis-regulatory region binding"/>
    <property type="evidence" value="ECO:0007669"/>
    <property type="project" value="TreeGrafter"/>
</dbReference>
<gene>
    <name evidence="4" type="ORF">EV650_4108</name>
</gene>
<dbReference type="InterPro" id="IPR050109">
    <property type="entry name" value="HTH-type_TetR-like_transc_reg"/>
</dbReference>
<dbReference type="PANTHER" id="PTHR30055">
    <property type="entry name" value="HTH-TYPE TRANSCRIPTIONAL REGULATOR RUTR"/>
    <property type="match status" value="1"/>
</dbReference>
<evidence type="ECO:0000313" key="4">
    <source>
        <dbReference type="EMBL" id="TDW17541.1"/>
    </source>
</evidence>
<keyword evidence="1 2" id="KW-0238">DNA-binding</keyword>
<dbReference type="PANTHER" id="PTHR30055:SF226">
    <property type="entry name" value="HTH-TYPE TRANSCRIPTIONAL REGULATOR PKSA"/>
    <property type="match status" value="1"/>
</dbReference>
<dbReference type="EMBL" id="SODF01000002">
    <property type="protein sequence ID" value="TDW17541.1"/>
    <property type="molecule type" value="Genomic_DNA"/>
</dbReference>
<feature type="DNA-binding region" description="H-T-H motif" evidence="2">
    <location>
        <begin position="40"/>
        <end position="59"/>
    </location>
</feature>
<evidence type="ECO:0000256" key="1">
    <source>
        <dbReference type="ARBA" id="ARBA00023125"/>
    </source>
</evidence>
<dbReference type="Pfam" id="PF00440">
    <property type="entry name" value="TetR_N"/>
    <property type="match status" value="1"/>
</dbReference>
<dbReference type="Gene3D" id="1.10.357.10">
    <property type="entry name" value="Tetracycline Repressor, domain 2"/>
    <property type="match status" value="1"/>
</dbReference>
<evidence type="ECO:0000256" key="2">
    <source>
        <dbReference type="PROSITE-ProRule" id="PRU00335"/>
    </source>
</evidence>
<reference evidence="4 5" key="1">
    <citation type="submission" date="2019-03" db="EMBL/GenBank/DDBJ databases">
        <title>Genomic Encyclopedia of Type Strains, Phase III (KMG-III): the genomes of soil and plant-associated and newly described type strains.</title>
        <authorList>
            <person name="Whitman W."/>
        </authorList>
    </citation>
    <scope>NUCLEOTIDE SEQUENCE [LARGE SCALE GENOMIC DNA]</scope>
    <source>
        <strain evidence="4 5">VKM Ac-2570</strain>
    </source>
</reference>
<dbReference type="GO" id="GO:0003700">
    <property type="term" value="F:DNA-binding transcription factor activity"/>
    <property type="evidence" value="ECO:0007669"/>
    <property type="project" value="TreeGrafter"/>
</dbReference>
<dbReference type="PRINTS" id="PR00455">
    <property type="entry name" value="HTHTETR"/>
</dbReference>
<name>A0A4R7ZLT7_9ACTN</name>
<dbReference type="SUPFAM" id="SSF46689">
    <property type="entry name" value="Homeodomain-like"/>
    <property type="match status" value="1"/>
</dbReference>
<dbReference type="InterPro" id="IPR023772">
    <property type="entry name" value="DNA-bd_HTH_TetR-type_CS"/>
</dbReference>
<proteinExistence type="predicted"/>
<sequence length="223" mass="24206">MTTPPVRGRGRPRAGQELDVARLLSGALEAFAENGYDGTSVRELSRRLGVSHALLTARFGSKEGLWFAAIEHALTEVERSWEQVAHTPAVDDLEALREGIIRQVLFTAAHPQVQRIMEHEGAIDSPRVRFVFERFVSPLRPGVEQLLARLVETGRIRPIPYATLHFLLVAGGGAPYSRPVEAMLLGAPVRPNQAQIQAHAEAVADVLINGIVAPGGRQGHAGD</sequence>
<dbReference type="InterPro" id="IPR001647">
    <property type="entry name" value="HTH_TetR"/>
</dbReference>
<evidence type="ECO:0000313" key="5">
    <source>
        <dbReference type="Proteomes" id="UP000295447"/>
    </source>
</evidence>
<dbReference type="OrthoDB" id="1669699at2"/>
<dbReference type="InterPro" id="IPR009057">
    <property type="entry name" value="Homeodomain-like_sf"/>
</dbReference>
<dbReference type="AlphaFoldDB" id="A0A4R7ZLT7"/>